<dbReference type="AlphaFoldDB" id="A0A941AJM8"/>
<gene>
    <name evidence="1" type="ORF">JOL79_22200</name>
</gene>
<keyword evidence="2" id="KW-1185">Reference proteome</keyword>
<sequence>MLKRLIIMLFLTGLAVLVVQSIPDIRRYLRIRRMFLAPAPCRGARRGGGHA</sequence>
<organism evidence="1 2">
    <name type="scientific">Microbispora oryzae</name>
    <dbReference type="NCBI Taxonomy" id="2806554"/>
    <lineage>
        <taxon>Bacteria</taxon>
        <taxon>Bacillati</taxon>
        <taxon>Actinomycetota</taxon>
        <taxon>Actinomycetes</taxon>
        <taxon>Streptosporangiales</taxon>
        <taxon>Streptosporangiaceae</taxon>
        <taxon>Microbispora</taxon>
    </lineage>
</organism>
<accession>A0A941AJM8</accession>
<protein>
    <submittedName>
        <fullName evidence="1">Uncharacterized protein</fullName>
    </submittedName>
</protein>
<proteinExistence type="predicted"/>
<name>A0A941AJM8_9ACTN</name>
<dbReference type="Proteomes" id="UP000674234">
    <property type="component" value="Unassembled WGS sequence"/>
</dbReference>
<dbReference type="Pfam" id="PF21833">
    <property type="entry name" value="DUF6893"/>
    <property type="match status" value="1"/>
</dbReference>
<evidence type="ECO:0000313" key="1">
    <source>
        <dbReference type="EMBL" id="MBP2706525.1"/>
    </source>
</evidence>
<comment type="caution">
    <text evidence="1">The sequence shown here is derived from an EMBL/GenBank/DDBJ whole genome shotgun (WGS) entry which is preliminary data.</text>
</comment>
<dbReference type="RefSeq" id="WP_210157803.1">
    <property type="nucleotide sequence ID" value="NZ_JAFCNB010000012.1"/>
</dbReference>
<dbReference type="EMBL" id="JAFCNB010000012">
    <property type="protein sequence ID" value="MBP2706525.1"/>
    <property type="molecule type" value="Genomic_DNA"/>
</dbReference>
<evidence type="ECO:0000313" key="2">
    <source>
        <dbReference type="Proteomes" id="UP000674234"/>
    </source>
</evidence>
<reference evidence="1" key="1">
    <citation type="submission" date="2021-02" db="EMBL/GenBank/DDBJ databases">
        <title>Draft genome sequence of Microbispora sp. RL4-1S isolated from rice leaves in Thailand.</title>
        <authorList>
            <person name="Muangham S."/>
            <person name="Duangmal K."/>
        </authorList>
    </citation>
    <scope>NUCLEOTIDE SEQUENCE</scope>
    <source>
        <strain evidence="1">RL4-1S</strain>
    </source>
</reference>
<dbReference type="InterPro" id="IPR054188">
    <property type="entry name" value="DUF6893"/>
</dbReference>